<organism evidence="4 5">
    <name type="scientific">Panagrolaimus davidi</name>
    <dbReference type="NCBI Taxonomy" id="227884"/>
    <lineage>
        <taxon>Eukaryota</taxon>
        <taxon>Metazoa</taxon>
        <taxon>Ecdysozoa</taxon>
        <taxon>Nematoda</taxon>
        <taxon>Chromadorea</taxon>
        <taxon>Rhabditida</taxon>
        <taxon>Tylenchina</taxon>
        <taxon>Panagrolaimomorpha</taxon>
        <taxon>Panagrolaimoidea</taxon>
        <taxon>Panagrolaimidae</taxon>
        <taxon>Panagrolaimus</taxon>
    </lineage>
</organism>
<sequence>MQSPRKQEDALSSNFSYLTVSDNCKRKETLKTPDKPSSVTDLCSKLDSLNLGYRSEKKADLDKDVSSNSSTFSLHIAAYENSAVSQASKPVKPFKIQCIKDDGPFKFRCIEEVNGPEVMQFKPSMKLLKIVENPIPKTKYDKMKENANALFESKRYDDAAKAYGDILAFCETTPHEKSVIYSNRCAAFLQLLPQKHALRKAKKDAEKSIMLDPTWWRGYSRLASCHIEHGKWDEAKDCLLKAINLNADSEVLAHSLNFVDYQIIKSKLHYPQRISLSNILKESNILDKFGYCISPLFSNSFTANEDWSTETEVKRSGEFEDFYADLYGEPNDTFPSLISDRPNSSFNIDGDSFENESDFHQTIRKNGDSNGNSRSSVILDQSYLLDDENLETSPNNGLYANQQFEEVSGELETSESYDESSDLFTKIDKHDLTQCCKNVCNIECDTERILTKIPYGPPGTSEQNKFVKVQPGIYKCIIDGRFISNVNDISYDGLAPWNDISQNKTSHTDQIGLFKEGSGYKAVTKKKEGAEKIIKQKYSKHFQYPIARKIYSLTTTLDNVPTDGSNVVIIYVVSKEFTYVPSKQSRLLPSKAGEVAYELRTNTPKTVVSIVNRNAGFMGDSRPVTRKQVEAKARNDPTRKPVTKKGRPKFERSDVIEALLEEGYFVQARYKTPTDERIFLSNDTSLGLMIHSMLPKAVVLNFVRQVNYIKTLPKEQRLQELKKLIESKQYEDLSMSAVCSADSTFRLSRLLCMDGGTIGNPML</sequence>
<evidence type="ECO:0000256" key="2">
    <source>
        <dbReference type="ARBA" id="ARBA00022803"/>
    </source>
</evidence>
<accession>A0A914QHT2</accession>
<dbReference type="InterPro" id="IPR011990">
    <property type="entry name" value="TPR-like_helical_dom_sf"/>
</dbReference>
<dbReference type="WBParaSite" id="PDA_v2.g29107.t1">
    <property type="protein sequence ID" value="PDA_v2.g29107.t1"/>
    <property type="gene ID" value="PDA_v2.g29107"/>
</dbReference>
<keyword evidence="2" id="KW-0802">TPR repeat</keyword>
<keyword evidence="4" id="KW-1185">Reference proteome</keyword>
<evidence type="ECO:0000256" key="1">
    <source>
        <dbReference type="ARBA" id="ARBA00022737"/>
    </source>
</evidence>
<dbReference type="SMART" id="SM00028">
    <property type="entry name" value="TPR"/>
    <property type="match status" value="2"/>
</dbReference>
<feature type="region of interest" description="Disordered" evidence="3">
    <location>
        <begin position="626"/>
        <end position="648"/>
    </location>
</feature>
<dbReference type="Proteomes" id="UP000887578">
    <property type="component" value="Unplaced"/>
</dbReference>
<feature type="compositionally biased region" description="Basic and acidic residues" evidence="3">
    <location>
        <begin position="627"/>
        <end position="639"/>
    </location>
</feature>
<evidence type="ECO:0000313" key="5">
    <source>
        <dbReference type="WBParaSite" id="PDA_v2.g29107.t1"/>
    </source>
</evidence>
<evidence type="ECO:0000313" key="4">
    <source>
        <dbReference type="Proteomes" id="UP000887578"/>
    </source>
</evidence>
<name>A0A914QHT2_9BILA</name>
<reference evidence="5" key="1">
    <citation type="submission" date="2022-11" db="UniProtKB">
        <authorList>
            <consortium name="WormBaseParasite"/>
        </authorList>
    </citation>
    <scope>IDENTIFICATION</scope>
</reference>
<dbReference type="AlphaFoldDB" id="A0A914QHT2"/>
<protein>
    <submittedName>
        <fullName evidence="5">Uncharacterized protein</fullName>
    </submittedName>
</protein>
<dbReference type="InterPro" id="IPR019734">
    <property type="entry name" value="TPR_rpt"/>
</dbReference>
<proteinExistence type="predicted"/>
<evidence type="ECO:0000256" key="3">
    <source>
        <dbReference type="SAM" id="MobiDB-lite"/>
    </source>
</evidence>
<dbReference type="SUPFAM" id="SSF48452">
    <property type="entry name" value="TPR-like"/>
    <property type="match status" value="1"/>
</dbReference>
<dbReference type="PANTHER" id="PTHR22904:SF523">
    <property type="entry name" value="STRESS-INDUCED-PHOSPHOPROTEIN 1"/>
    <property type="match status" value="1"/>
</dbReference>
<dbReference type="Gene3D" id="1.25.40.10">
    <property type="entry name" value="Tetratricopeptide repeat domain"/>
    <property type="match status" value="1"/>
</dbReference>
<dbReference type="PANTHER" id="PTHR22904">
    <property type="entry name" value="TPR REPEAT CONTAINING PROTEIN"/>
    <property type="match status" value="1"/>
</dbReference>
<dbReference type="GO" id="GO:0051879">
    <property type="term" value="F:Hsp90 protein binding"/>
    <property type="evidence" value="ECO:0007669"/>
    <property type="project" value="TreeGrafter"/>
</dbReference>
<keyword evidence="1" id="KW-0677">Repeat</keyword>